<accession>A0A6J5RGC2</accession>
<sequence>MANDLIKIDLDTNTGEPPRSLYNAVKFLRQARDEIKKVRDWGLHSISVSDYSVFETRFGIPTGSGASVFLLLDGTLQVLDATSSGYADELMARIANSTT</sequence>
<gene>
    <name evidence="1" type="ORF">UFOVP1244_69</name>
</gene>
<name>A0A6J5RGC2_9CAUD</name>
<proteinExistence type="predicted"/>
<organism evidence="1">
    <name type="scientific">uncultured Caudovirales phage</name>
    <dbReference type="NCBI Taxonomy" id="2100421"/>
    <lineage>
        <taxon>Viruses</taxon>
        <taxon>Duplodnaviria</taxon>
        <taxon>Heunggongvirae</taxon>
        <taxon>Uroviricota</taxon>
        <taxon>Caudoviricetes</taxon>
        <taxon>Peduoviridae</taxon>
        <taxon>Maltschvirus</taxon>
        <taxon>Maltschvirus maltsch</taxon>
    </lineage>
</organism>
<reference evidence="1" key="1">
    <citation type="submission" date="2020-05" db="EMBL/GenBank/DDBJ databases">
        <authorList>
            <person name="Chiriac C."/>
            <person name="Salcher M."/>
            <person name="Ghai R."/>
            <person name="Kavagutti S V."/>
        </authorList>
    </citation>
    <scope>NUCLEOTIDE SEQUENCE</scope>
</reference>
<evidence type="ECO:0000313" key="1">
    <source>
        <dbReference type="EMBL" id="CAB4192708.1"/>
    </source>
</evidence>
<dbReference type="EMBL" id="LR797181">
    <property type="protein sequence ID" value="CAB4192708.1"/>
    <property type="molecule type" value="Genomic_DNA"/>
</dbReference>
<protein>
    <submittedName>
        <fullName evidence="1">Uncharacterized protein</fullName>
    </submittedName>
</protein>